<reference evidence="2" key="1">
    <citation type="journal article" date="2023" name="G3 (Bethesda)">
        <title>A reference genome for the long-term kleptoplast-retaining sea slug Elysia crispata morphotype clarki.</title>
        <authorList>
            <person name="Eastman K.E."/>
            <person name="Pendleton A.L."/>
            <person name="Shaikh M.A."/>
            <person name="Suttiyut T."/>
            <person name="Ogas R."/>
            <person name="Tomko P."/>
            <person name="Gavelis G."/>
            <person name="Widhalm J.R."/>
            <person name="Wisecaver J.H."/>
        </authorList>
    </citation>
    <scope>NUCLEOTIDE SEQUENCE</scope>
    <source>
        <strain evidence="2">ECLA1</strain>
    </source>
</reference>
<comment type="caution">
    <text evidence="2">The sequence shown here is derived from an EMBL/GenBank/DDBJ whole genome shotgun (WGS) entry which is preliminary data.</text>
</comment>
<proteinExistence type="predicted"/>
<gene>
    <name evidence="2" type="ORF">RRG08_021000</name>
</gene>
<feature type="non-terminal residue" evidence="2">
    <location>
        <position position="1"/>
    </location>
</feature>
<feature type="compositionally biased region" description="Basic and acidic residues" evidence="1">
    <location>
        <begin position="37"/>
        <end position="47"/>
    </location>
</feature>
<protein>
    <submittedName>
        <fullName evidence="2">Uncharacterized protein</fullName>
    </submittedName>
</protein>
<evidence type="ECO:0000256" key="1">
    <source>
        <dbReference type="SAM" id="MobiDB-lite"/>
    </source>
</evidence>
<dbReference type="EMBL" id="JAWDGP010007248">
    <property type="protein sequence ID" value="KAK3727204.1"/>
    <property type="molecule type" value="Genomic_DNA"/>
</dbReference>
<dbReference type="AlphaFoldDB" id="A0AAE0XZN5"/>
<evidence type="ECO:0000313" key="2">
    <source>
        <dbReference type="EMBL" id="KAK3727204.1"/>
    </source>
</evidence>
<accession>A0AAE0XZN5</accession>
<organism evidence="2 3">
    <name type="scientific">Elysia crispata</name>
    <name type="common">lettuce slug</name>
    <dbReference type="NCBI Taxonomy" id="231223"/>
    <lineage>
        <taxon>Eukaryota</taxon>
        <taxon>Metazoa</taxon>
        <taxon>Spiralia</taxon>
        <taxon>Lophotrochozoa</taxon>
        <taxon>Mollusca</taxon>
        <taxon>Gastropoda</taxon>
        <taxon>Heterobranchia</taxon>
        <taxon>Euthyneura</taxon>
        <taxon>Panpulmonata</taxon>
        <taxon>Sacoglossa</taxon>
        <taxon>Placobranchoidea</taxon>
        <taxon>Plakobranchidae</taxon>
        <taxon>Elysia</taxon>
    </lineage>
</organism>
<evidence type="ECO:0000313" key="3">
    <source>
        <dbReference type="Proteomes" id="UP001283361"/>
    </source>
</evidence>
<dbReference type="Proteomes" id="UP001283361">
    <property type="component" value="Unassembled WGS sequence"/>
</dbReference>
<sequence length="149" mass="16851">MACKVICEHGNLKQIPDIVTEEINGDHPTSHGSTDYQSRKTCPDVSHKPASLSVSRGLTSLQHEVTLGRGQEPAFNSRQSRVSGTLLRGRDLVHSRLVPSSLSKTYREHIPREDTVEICRYRKYLLLSQPQDLVDWAGQNLDTELERFK</sequence>
<feature type="region of interest" description="Disordered" evidence="1">
    <location>
        <begin position="22"/>
        <end position="53"/>
    </location>
</feature>
<keyword evidence="3" id="KW-1185">Reference proteome</keyword>
<name>A0AAE0XZN5_9GAST</name>